<evidence type="ECO:0000256" key="1">
    <source>
        <dbReference type="SAM" id="MobiDB-lite"/>
    </source>
</evidence>
<feature type="compositionally biased region" description="Basic and acidic residues" evidence="1">
    <location>
        <begin position="69"/>
        <end position="82"/>
    </location>
</feature>
<organism evidence="4 5">
    <name type="scientific">Thioclava litoralis</name>
    <dbReference type="NCBI Taxonomy" id="3076557"/>
    <lineage>
        <taxon>Bacteria</taxon>
        <taxon>Pseudomonadati</taxon>
        <taxon>Pseudomonadota</taxon>
        <taxon>Alphaproteobacteria</taxon>
        <taxon>Rhodobacterales</taxon>
        <taxon>Paracoccaceae</taxon>
        <taxon>Thioclava</taxon>
    </lineage>
</organism>
<keyword evidence="2" id="KW-1133">Transmembrane helix</keyword>
<keyword evidence="5" id="KW-1185">Reference proteome</keyword>
<accession>A0ABZ1E3E3</accession>
<dbReference type="EMBL" id="CP135443">
    <property type="protein sequence ID" value="WRY34868.1"/>
    <property type="molecule type" value="Genomic_DNA"/>
</dbReference>
<gene>
    <name evidence="4" type="ORF">RPE78_06170</name>
</gene>
<feature type="chain" id="PRO_5047196041" evidence="3">
    <location>
        <begin position="27"/>
        <end position="156"/>
    </location>
</feature>
<keyword evidence="2" id="KW-0472">Membrane</keyword>
<name>A0ABZ1E3E3_9RHOB</name>
<evidence type="ECO:0000313" key="4">
    <source>
        <dbReference type="EMBL" id="WRY34868.1"/>
    </source>
</evidence>
<dbReference type="RefSeq" id="WP_406721522.1">
    <property type="nucleotide sequence ID" value="NZ_CP135443.1"/>
</dbReference>
<evidence type="ECO:0000313" key="5">
    <source>
        <dbReference type="Proteomes" id="UP001623290"/>
    </source>
</evidence>
<feature type="transmembrane region" description="Helical" evidence="2">
    <location>
        <begin position="34"/>
        <end position="51"/>
    </location>
</feature>
<dbReference type="Proteomes" id="UP001623290">
    <property type="component" value="Chromosome"/>
</dbReference>
<sequence>MSLSTRVIAATTALALSLAAVSPAAAMDSDQKKALGVLIGIGAAAVLIDNMNDKSSKRDSQPRPPAYSWDDRGDSRWNEGRHDRRYDRAPSYAQSCAMKVRTNRGLAEVVDRRCAERTADRRLPQSCLIDIHRGGRTQTVYGQNCLADRGVRMRRH</sequence>
<feature type="signal peptide" evidence="3">
    <location>
        <begin position="1"/>
        <end position="26"/>
    </location>
</feature>
<evidence type="ECO:0000256" key="2">
    <source>
        <dbReference type="SAM" id="Phobius"/>
    </source>
</evidence>
<feature type="region of interest" description="Disordered" evidence="1">
    <location>
        <begin position="53"/>
        <end position="82"/>
    </location>
</feature>
<protein>
    <submittedName>
        <fullName evidence="4">Uncharacterized protein</fullName>
    </submittedName>
</protein>
<keyword evidence="3" id="KW-0732">Signal</keyword>
<evidence type="ECO:0000256" key="3">
    <source>
        <dbReference type="SAM" id="SignalP"/>
    </source>
</evidence>
<reference evidence="4 5" key="1">
    <citation type="submission" date="2023-09" db="EMBL/GenBank/DDBJ databases">
        <title>Thioclava shenzhenensis sp. nov., a multidrug resistant bacteria-antagonizing species isolated from coastal seawater.</title>
        <authorList>
            <person name="Long M."/>
        </authorList>
    </citation>
    <scope>NUCLEOTIDE SEQUENCE [LARGE SCALE GENOMIC DNA]</scope>
    <source>
        <strain evidence="4 5">FTW29</strain>
    </source>
</reference>
<keyword evidence="2" id="KW-0812">Transmembrane</keyword>
<proteinExistence type="predicted"/>